<keyword evidence="1" id="KW-0812">Transmembrane</keyword>
<sequence length="124" mass="13385">MWAGVLWWWDRRYLRLPNVVVYPGVVALWGMGLVGGSLGQLVMGLVWPGLYLLVWAFYKGVGGGDIKLACGLGVLVAQQGVGVVVWVVLLAQVTTVAEAVWCRRRRVAHGPHMLAAAVCGVIFG</sequence>
<dbReference type="Gene3D" id="1.20.120.1220">
    <property type="match status" value="1"/>
</dbReference>
<name>A0A1L7CGF3_9CORY</name>
<evidence type="ECO:0000313" key="4">
    <source>
        <dbReference type="Proteomes" id="UP000185478"/>
    </source>
</evidence>
<dbReference type="AlphaFoldDB" id="A0A1L7CGF3"/>
<keyword evidence="1" id="KW-1133">Transmembrane helix</keyword>
<dbReference type="GO" id="GO:0016020">
    <property type="term" value="C:membrane"/>
    <property type="evidence" value="ECO:0007669"/>
    <property type="project" value="InterPro"/>
</dbReference>
<dbReference type="InterPro" id="IPR000045">
    <property type="entry name" value="Prepilin_IV_endopep_pep"/>
</dbReference>
<keyword evidence="1" id="KW-0472">Membrane</keyword>
<accession>A0A1L7CGF3</accession>
<dbReference type="Proteomes" id="UP000185478">
    <property type="component" value="Chromosome"/>
</dbReference>
<dbReference type="KEGG" id="caqu:CAQU_06960"/>
<dbReference type="Pfam" id="PF01478">
    <property type="entry name" value="Peptidase_A24"/>
    <property type="match status" value="1"/>
</dbReference>
<reference evidence="3 4" key="1">
    <citation type="submission" date="2014-08" db="EMBL/GenBank/DDBJ databases">
        <title>Complete genome sequence of Corynebacterium aquilae S-613T(T) (=DSM 44791(T)), isolated from the choana of a healthy golden eagle.</title>
        <authorList>
            <person name="Ruckert C."/>
            <person name="Albersmeier A."/>
            <person name="Winkler A."/>
            <person name="Kalinowski J."/>
        </authorList>
    </citation>
    <scope>NUCLEOTIDE SEQUENCE [LARGE SCALE GENOMIC DNA]</scope>
    <source>
        <strain evidence="3 4">S-613</strain>
    </source>
</reference>
<keyword evidence="4" id="KW-1185">Reference proteome</keyword>
<evidence type="ECO:0000259" key="2">
    <source>
        <dbReference type="Pfam" id="PF01478"/>
    </source>
</evidence>
<feature type="transmembrane region" description="Helical" evidence="1">
    <location>
        <begin position="20"/>
        <end position="38"/>
    </location>
</feature>
<feature type="domain" description="Prepilin type IV endopeptidase peptidase" evidence="2">
    <location>
        <begin position="2"/>
        <end position="91"/>
    </location>
</feature>
<evidence type="ECO:0000313" key="3">
    <source>
        <dbReference type="EMBL" id="APT84853.1"/>
    </source>
</evidence>
<feature type="transmembrane region" description="Helical" evidence="1">
    <location>
        <begin position="45"/>
        <end position="61"/>
    </location>
</feature>
<dbReference type="GO" id="GO:0004190">
    <property type="term" value="F:aspartic-type endopeptidase activity"/>
    <property type="evidence" value="ECO:0007669"/>
    <property type="project" value="InterPro"/>
</dbReference>
<gene>
    <name evidence="3" type="ORF">CAQU_06960</name>
</gene>
<dbReference type="STRING" id="1431546.CAQU_06960"/>
<evidence type="ECO:0000256" key="1">
    <source>
        <dbReference type="SAM" id="Phobius"/>
    </source>
</evidence>
<organism evidence="3 4">
    <name type="scientific">Corynebacterium aquilae DSM 44791</name>
    <dbReference type="NCBI Taxonomy" id="1431546"/>
    <lineage>
        <taxon>Bacteria</taxon>
        <taxon>Bacillati</taxon>
        <taxon>Actinomycetota</taxon>
        <taxon>Actinomycetes</taxon>
        <taxon>Mycobacteriales</taxon>
        <taxon>Corynebacteriaceae</taxon>
        <taxon>Corynebacterium</taxon>
    </lineage>
</organism>
<dbReference type="EMBL" id="CP009245">
    <property type="protein sequence ID" value="APT84853.1"/>
    <property type="molecule type" value="Genomic_DNA"/>
</dbReference>
<protein>
    <recommendedName>
        <fullName evidence="2">Prepilin type IV endopeptidase peptidase domain-containing protein</fullName>
    </recommendedName>
</protein>
<proteinExistence type="predicted"/>